<feature type="domain" description="Putative restriction endonuclease" evidence="1">
    <location>
        <begin position="11"/>
        <end position="183"/>
    </location>
</feature>
<dbReference type="Pfam" id="PF05685">
    <property type="entry name" value="Uma2"/>
    <property type="match status" value="1"/>
</dbReference>
<comment type="caution">
    <text evidence="2">The sequence shown here is derived from an EMBL/GenBank/DDBJ whole genome shotgun (WGS) entry which is preliminary data.</text>
</comment>
<dbReference type="EMBL" id="JXTG01000001">
    <property type="protein sequence ID" value="KIP22678.1"/>
    <property type="molecule type" value="Genomic_DNA"/>
</dbReference>
<dbReference type="RefSeq" id="WP_021094826.1">
    <property type="nucleotide sequence ID" value="NZ_ANOC01000027.1"/>
</dbReference>
<name>A0A0D0HY77_9BACL</name>
<dbReference type="CDD" id="cd06260">
    <property type="entry name" value="DUF820-like"/>
    <property type="match status" value="1"/>
</dbReference>
<evidence type="ECO:0000259" key="1">
    <source>
        <dbReference type="Pfam" id="PF05685"/>
    </source>
</evidence>
<dbReference type="Gene3D" id="3.90.1570.10">
    <property type="entry name" value="tt1808, chain A"/>
    <property type="match status" value="1"/>
</dbReference>
<dbReference type="InterPro" id="IPR011335">
    <property type="entry name" value="Restrct_endonuc-II-like"/>
</dbReference>
<dbReference type="InterPro" id="IPR012296">
    <property type="entry name" value="Nuclease_put_TT1808"/>
</dbReference>
<organism evidence="2 3">
    <name type="scientific">Anoxybacillus ayderensis</name>
    <dbReference type="NCBI Taxonomy" id="265546"/>
    <lineage>
        <taxon>Bacteria</taxon>
        <taxon>Bacillati</taxon>
        <taxon>Bacillota</taxon>
        <taxon>Bacilli</taxon>
        <taxon>Bacillales</taxon>
        <taxon>Anoxybacillaceae</taxon>
        <taxon>Anoxybacillus</taxon>
    </lineage>
</organism>
<dbReference type="AlphaFoldDB" id="A0A0D0HY77"/>
<dbReference type="PANTHER" id="PTHR36558:SF1">
    <property type="entry name" value="RESTRICTION ENDONUCLEASE DOMAIN-CONTAINING PROTEIN-RELATED"/>
    <property type="match status" value="1"/>
</dbReference>
<dbReference type="Proteomes" id="UP000032047">
    <property type="component" value="Unassembled WGS sequence"/>
</dbReference>
<evidence type="ECO:0000313" key="3">
    <source>
        <dbReference type="Proteomes" id="UP000032047"/>
    </source>
</evidence>
<evidence type="ECO:0000313" key="2">
    <source>
        <dbReference type="EMBL" id="KIP22678.1"/>
    </source>
</evidence>
<dbReference type="SUPFAM" id="SSF52980">
    <property type="entry name" value="Restriction endonuclease-like"/>
    <property type="match status" value="1"/>
</dbReference>
<gene>
    <name evidence="2" type="ORF">JV16_00358</name>
</gene>
<proteinExistence type="predicted"/>
<reference evidence="2 3" key="1">
    <citation type="submission" date="2015-01" db="EMBL/GenBank/DDBJ databases">
        <title>Genome sequence of Anoxybacillus ayderensis strain AB04.</title>
        <authorList>
            <person name="Belduz A.O."/>
            <person name="Canakci S."/>
            <person name="Chan K.-G."/>
            <person name="Kahar U.M."/>
            <person name="Yaakob A.S."/>
            <person name="Chan C.S."/>
            <person name="Goh K.M."/>
        </authorList>
    </citation>
    <scope>NUCLEOTIDE SEQUENCE [LARGE SCALE GENOMIC DNA]</scope>
    <source>
        <strain evidence="2 3">AB04</strain>
    </source>
</reference>
<protein>
    <recommendedName>
        <fullName evidence="1">Putative restriction endonuclease domain-containing protein</fullName>
    </recommendedName>
</protein>
<keyword evidence="3" id="KW-1185">Reference proteome</keyword>
<sequence>MRVVNQRWMSLEEYDELRETTDKPLEYMNGVVCMVPSPSTKHQRISGRMYVELFHFFEKTDCEVFHAPFDVELYSNEIDEKYIVVPDLCVICDKEGLQDQKYVGVPTWIIEILSPSNQAHDLVFKLNIYMRYQVKEYWIVNPMLNSIQVYALNERKQYDQVEVIKEKGSVRSSIFPAFSLDVAKIFS</sequence>
<accession>A0A0D0HY77</accession>
<dbReference type="InterPro" id="IPR008538">
    <property type="entry name" value="Uma2"/>
</dbReference>
<dbReference type="PATRIC" id="fig|265546.4.peg.373"/>
<dbReference type="PANTHER" id="PTHR36558">
    <property type="entry name" value="GLR1098 PROTEIN"/>
    <property type="match status" value="1"/>
</dbReference>